<dbReference type="Pfam" id="PF13561">
    <property type="entry name" value="adh_short_C2"/>
    <property type="match status" value="1"/>
</dbReference>
<keyword evidence="3" id="KW-1185">Reference proteome</keyword>
<evidence type="ECO:0000313" key="3">
    <source>
        <dbReference type="Proteomes" id="UP001162834"/>
    </source>
</evidence>
<dbReference type="PANTHER" id="PTHR42879:SF2">
    <property type="entry name" value="3-OXOACYL-[ACYL-CARRIER-PROTEIN] REDUCTASE FABG"/>
    <property type="match status" value="1"/>
</dbReference>
<dbReference type="SUPFAM" id="SSF51735">
    <property type="entry name" value="NAD(P)-binding Rossmann-fold domains"/>
    <property type="match status" value="1"/>
</dbReference>
<dbReference type="AlphaFoldDB" id="A0A9E6XZJ3"/>
<dbReference type="GO" id="GO:0032787">
    <property type="term" value="P:monocarboxylic acid metabolic process"/>
    <property type="evidence" value="ECO:0007669"/>
    <property type="project" value="UniProtKB-ARBA"/>
</dbReference>
<dbReference type="EC" id="1.1.1.100" evidence="2"/>
<dbReference type="InterPro" id="IPR002347">
    <property type="entry name" value="SDR_fam"/>
</dbReference>
<dbReference type="RefSeq" id="WP_259310986.1">
    <property type="nucleotide sequence ID" value="NZ_CP087164.1"/>
</dbReference>
<dbReference type="PRINTS" id="PR00081">
    <property type="entry name" value="GDHRDH"/>
</dbReference>
<dbReference type="InterPro" id="IPR036291">
    <property type="entry name" value="NAD(P)-bd_dom_sf"/>
</dbReference>
<sequence>MRALVTGSNGGIGTALVQRLRDDGFDVVTLDVAPPADLVLDLERDDVPALDDADVCVSNAGLTTILSPAHRMSREKWERDLAVNLSGSFRVVQACLGGMRARGFGRVVVMSSVSGAFGAPGQVAYAASKAGLVGMVRTIAAENVRRGITANAVLPGMIGTPAALGMPAEVVDRIGGRLMPMGRMGHPEEVAALVAFLVSPAAAYITGQAIGIDGGAALNTVSLGRPGADG</sequence>
<organism evidence="2 3">
    <name type="scientific">Capillimicrobium parvum</name>
    <dbReference type="NCBI Taxonomy" id="2884022"/>
    <lineage>
        <taxon>Bacteria</taxon>
        <taxon>Bacillati</taxon>
        <taxon>Actinomycetota</taxon>
        <taxon>Thermoleophilia</taxon>
        <taxon>Solirubrobacterales</taxon>
        <taxon>Capillimicrobiaceae</taxon>
        <taxon>Capillimicrobium</taxon>
    </lineage>
</organism>
<dbReference type="PANTHER" id="PTHR42879">
    <property type="entry name" value="3-OXOACYL-(ACYL-CARRIER-PROTEIN) REDUCTASE"/>
    <property type="match status" value="1"/>
</dbReference>
<name>A0A9E6XZJ3_9ACTN</name>
<gene>
    <name evidence="2" type="primary">fabG1</name>
    <name evidence="2" type="ORF">DSM104329_03335</name>
</gene>
<dbReference type="PRINTS" id="PR00080">
    <property type="entry name" value="SDRFAMILY"/>
</dbReference>
<accession>A0A9E6XZJ3</accession>
<dbReference type="PROSITE" id="PS00061">
    <property type="entry name" value="ADH_SHORT"/>
    <property type="match status" value="1"/>
</dbReference>
<dbReference type="InterPro" id="IPR020904">
    <property type="entry name" value="Sc_DH/Rdtase_CS"/>
</dbReference>
<reference evidence="2" key="1">
    <citation type="journal article" date="2022" name="Int. J. Syst. Evol. Microbiol.">
        <title>Pseudomonas aegrilactucae sp. nov. and Pseudomonas morbosilactucae sp. nov., pathogens causing bacterial rot of lettuce in Japan.</title>
        <authorList>
            <person name="Sawada H."/>
            <person name="Fujikawa T."/>
            <person name="Satou M."/>
        </authorList>
    </citation>
    <scope>NUCLEOTIDE SEQUENCE</scope>
    <source>
        <strain evidence="2">0166_1</strain>
    </source>
</reference>
<dbReference type="Proteomes" id="UP001162834">
    <property type="component" value="Chromosome"/>
</dbReference>
<comment type="similarity">
    <text evidence="1">Belongs to the short-chain dehydrogenases/reductases (SDR) family.</text>
</comment>
<proteinExistence type="inferred from homology"/>
<dbReference type="EMBL" id="CP087164">
    <property type="protein sequence ID" value="UGS36923.1"/>
    <property type="molecule type" value="Genomic_DNA"/>
</dbReference>
<dbReference type="KEGG" id="sbae:DSM104329_03335"/>
<dbReference type="Gene3D" id="3.40.50.720">
    <property type="entry name" value="NAD(P)-binding Rossmann-like Domain"/>
    <property type="match status" value="1"/>
</dbReference>
<evidence type="ECO:0000313" key="2">
    <source>
        <dbReference type="EMBL" id="UGS36923.1"/>
    </source>
</evidence>
<dbReference type="InterPro" id="IPR050259">
    <property type="entry name" value="SDR"/>
</dbReference>
<protein>
    <submittedName>
        <fullName evidence="2">3-oxoacyl-[acyl-carrier-protein] reductase FabG1</fullName>
        <ecNumber evidence="2">1.1.1.100</ecNumber>
    </submittedName>
</protein>
<dbReference type="GO" id="GO:0004316">
    <property type="term" value="F:3-oxoacyl-[acyl-carrier-protein] reductase (NADPH) activity"/>
    <property type="evidence" value="ECO:0007669"/>
    <property type="project" value="UniProtKB-EC"/>
</dbReference>
<evidence type="ECO:0000256" key="1">
    <source>
        <dbReference type="ARBA" id="ARBA00006484"/>
    </source>
</evidence>
<keyword evidence="2" id="KW-0560">Oxidoreductase</keyword>